<accession>A0AAW0DZY6</accession>
<dbReference type="EMBL" id="JAWWNJ010000004">
    <property type="protein sequence ID" value="KAK7057153.1"/>
    <property type="molecule type" value="Genomic_DNA"/>
</dbReference>
<feature type="coiled-coil region" evidence="10">
    <location>
        <begin position="767"/>
        <end position="848"/>
    </location>
</feature>
<comment type="function">
    <text evidence="9">Releases the supercoiling and torsional tension of DNA introduced during the DNA replication and transcription by transiently cleaving and rejoining one strand of the DNA duplex. Introduces a single-strand break via transesterification at the specific target site 5'-[CT]CCTTp site in duplex DNA. The scissile phosphodiester is attacked by the catalytic tyrosine of the enzyme, resulting in the formation of a DNA-(3'-phosphotyrosyl)-enzyme intermediate and the expulsion of a 5'-OH DNA strand. The free DNA strand then undergoes passage around the unbroken strand thus removing DNA supercoils. Finally, in the religation step, the DNA 5'-OH attacks the covalent intermediate to expel the active-site tyrosine and restore the DNA phosphodiester backbone.</text>
</comment>
<dbReference type="SUPFAM" id="SSF56741">
    <property type="entry name" value="Eukaryotic DNA topoisomerase I, N-terminal DNA-binding fragment"/>
    <property type="match status" value="1"/>
</dbReference>
<evidence type="ECO:0000256" key="1">
    <source>
        <dbReference type="ARBA" id="ARBA00000213"/>
    </source>
</evidence>
<evidence type="ECO:0000256" key="6">
    <source>
        <dbReference type="ARBA" id="ARBA00023235"/>
    </source>
</evidence>
<dbReference type="Proteomes" id="UP001362999">
    <property type="component" value="Unassembled WGS sequence"/>
</dbReference>
<keyword evidence="5 8" id="KW-0238">DNA-binding</keyword>
<dbReference type="InterPro" id="IPR025834">
    <property type="entry name" value="TopoI_C_dom"/>
</dbReference>
<keyword evidence="6 8" id="KW-0413">Isomerase</keyword>
<feature type="compositionally biased region" description="Basic residues" evidence="11">
    <location>
        <begin position="206"/>
        <end position="224"/>
    </location>
</feature>
<evidence type="ECO:0000256" key="3">
    <source>
        <dbReference type="ARBA" id="ARBA00006645"/>
    </source>
</evidence>
<dbReference type="AlphaFoldDB" id="A0AAW0DZY6"/>
<keyword evidence="14" id="KW-1185">Reference proteome</keyword>
<dbReference type="FunFam" id="2.170.11.10:FF:000001">
    <property type="entry name" value="DNA topoisomerase I"/>
    <property type="match status" value="1"/>
</dbReference>
<sequence length="908" mass="102602">MSSASDFSDDDKPLGKPSGGLNGHHHPNGNGNGHVSAQHASSSLSEDEDMPLATADSSAVPPTRTLKRKKPIYAESSSDSEDDTPLASSPAKLATSAAIPMPGAVEATTVPASSTNGKRKAKIKEEPRDDDYADDDAPKRKRASAASGSKKPAKKKVKQETPAASGSDDDIPIVTKKPSVSRKRKVKVESDADSDSDDDKPIAKKAAPKKAAPKKAAPKKPRASKVKDEAESGDELPKAKKTSAKKKKEDAEVNGSPVKKGRKKKEEEEEEVFRWWDADANGDGSVKWETLEHNGVIFPPPYEPLPPHVKMKYNGKPLELPPAAEEVAGFYAALIESDHAQSTKFNENFFDDWKKVLKTDPPRDGTKVTSFESCDFRPMFEYFEAEKARKKAMTTAEKKEVKRLKDEQEAKYLTCLLDGRKEKIGNFRVEPPGLFRGRGEHPKKGSLKFRVRPEDITINIGKEAPVPVPNMPGKWKEVIHDNTVTWLATWTENVNGNHKYVFLAAGSSLKGQSDMTKFEKARELKKHIDRIRQNYNADLKSKVMADRQRATAMYFIDKLALRAGNEKGEDEAETVGCCSLKCQHVTLEAPNFVIFDFLGKDSIRYYNRVPVELQIFKNIRIFKENKNDDDDLFDRVNTAGLNKHLQSEMKGLTAKVFRTFNASSTFQRLLDENSLENATLQEKLNAYNKANREVAILCNHRKTVPKTHDQSMERVNNKLRAVKYDRMKLRHVLFKIDKKFKKDEDYKDDESDIDDDWIVAHEEALKAKEIEKAEKKFKQENEKLEEEGEKPQKPSVLEERIADIEEEYTRLEKERGTEQAELKRERPVEKIQEAITKLSEKISASKLQIIDRDEGKEIALNTSKINYLDPRITASWCKIHEVPVEKLFSKTLRVKFPWALEVDEDWKF</sequence>
<dbReference type="CDD" id="cd00659">
    <property type="entry name" value="Topo_IB_C"/>
    <property type="match status" value="1"/>
</dbReference>
<dbReference type="GO" id="GO:0006265">
    <property type="term" value="P:DNA topological change"/>
    <property type="evidence" value="ECO:0007669"/>
    <property type="project" value="UniProtKB-UniRule"/>
</dbReference>
<dbReference type="GO" id="GO:0006260">
    <property type="term" value="P:DNA replication"/>
    <property type="evidence" value="ECO:0007669"/>
    <property type="project" value="TreeGrafter"/>
</dbReference>
<dbReference type="InterPro" id="IPR013500">
    <property type="entry name" value="TopoI_cat_euk"/>
</dbReference>
<dbReference type="Gene3D" id="1.10.10.41">
    <property type="entry name" value="Yeast DNA topoisomerase - domain 1"/>
    <property type="match status" value="1"/>
</dbReference>
<dbReference type="Gene3D" id="1.10.132.10">
    <property type="match status" value="1"/>
</dbReference>
<feature type="domain" description="DNA topoisomerase I eukaryotic-type" evidence="12">
    <location>
        <begin position="434"/>
        <end position="881"/>
    </location>
</feature>
<dbReference type="GO" id="GO:0007059">
    <property type="term" value="P:chromosome segregation"/>
    <property type="evidence" value="ECO:0007669"/>
    <property type="project" value="TreeGrafter"/>
</dbReference>
<dbReference type="FunFam" id="1.10.10.41:FF:000001">
    <property type="entry name" value="DNA topoisomerase I"/>
    <property type="match status" value="1"/>
</dbReference>
<evidence type="ECO:0000256" key="9">
    <source>
        <dbReference type="RuleBase" id="RU365101"/>
    </source>
</evidence>
<dbReference type="Gene3D" id="3.90.15.10">
    <property type="entry name" value="Topoisomerase I, Chain A, domain 3"/>
    <property type="match status" value="1"/>
</dbReference>
<dbReference type="InterPro" id="IPR013030">
    <property type="entry name" value="DNA_topo_DNA_db_N_dom2"/>
</dbReference>
<dbReference type="InterPro" id="IPR001631">
    <property type="entry name" value="TopoI"/>
</dbReference>
<evidence type="ECO:0000256" key="4">
    <source>
        <dbReference type="ARBA" id="ARBA00023029"/>
    </source>
</evidence>
<dbReference type="InterPro" id="IPR048045">
    <property type="entry name" value="Topoisomer_I_DNA-bd"/>
</dbReference>
<dbReference type="GO" id="GO:0005730">
    <property type="term" value="C:nucleolus"/>
    <property type="evidence" value="ECO:0007669"/>
    <property type="project" value="TreeGrafter"/>
</dbReference>
<evidence type="ECO:0000256" key="7">
    <source>
        <dbReference type="ARBA" id="ARBA00023242"/>
    </source>
</evidence>
<dbReference type="GO" id="GO:0003917">
    <property type="term" value="F:DNA topoisomerase type I (single strand cut, ATP-independent) activity"/>
    <property type="evidence" value="ECO:0007669"/>
    <property type="project" value="UniProtKB-UniRule"/>
</dbReference>
<dbReference type="PANTHER" id="PTHR10290:SF3">
    <property type="entry name" value="DNA TOPOISOMERASE 1"/>
    <property type="match status" value="1"/>
</dbReference>
<dbReference type="Pfam" id="PF14370">
    <property type="entry name" value="Topo_C_assoc"/>
    <property type="match status" value="1"/>
</dbReference>
<dbReference type="PANTHER" id="PTHR10290">
    <property type="entry name" value="DNA TOPOISOMERASE I"/>
    <property type="match status" value="1"/>
</dbReference>
<dbReference type="Pfam" id="PF01028">
    <property type="entry name" value="Topoisom_I"/>
    <property type="match status" value="1"/>
</dbReference>
<dbReference type="CDD" id="cd03488">
    <property type="entry name" value="Topoisomer_IB_N_htopoI_like"/>
    <property type="match status" value="1"/>
</dbReference>
<gene>
    <name evidence="13" type="ORF">R3P38DRAFT_3252319</name>
</gene>
<protein>
    <recommendedName>
        <fullName evidence="9">DNA topoisomerase I</fullName>
        <ecNumber evidence="9">5.6.2.1</ecNumber>
    </recommendedName>
    <alternativeName>
        <fullName evidence="9">DNA topoisomerase 1</fullName>
    </alternativeName>
</protein>
<dbReference type="InterPro" id="IPR013499">
    <property type="entry name" value="TopoI_euk"/>
</dbReference>
<comment type="similarity">
    <text evidence="3 8 9">Belongs to the type IB topoisomerase family.</text>
</comment>
<dbReference type="GO" id="GO:0005694">
    <property type="term" value="C:chromosome"/>
    <property type="evidence" value="ECO:0007669"/>
    <property type="project" value="InterPro"/>
</dbReference>
<evidence type="ECO:0000259" key="12">
    <source>
        <dbReference type="SMART" id="SM00435"/>
    </source>
</evidence>
<dbReference type="InterPro" id="IPR051062">
    <property type="entry name" value="Topoisomerase_IB"/>
</dbReference>
<keyword evidence="4 8" id="KW-0799">Topoisomerase</keyword>
<dbReference type="InterPro" id="IPR008336">
    <property type="entry name" value="TopoI_DNA-bd_euk"/>
</dbReference>
<dbReference type="InterPro" id="IPR036202">
    <property type="entry name" value="TopoI_DNA-bd_euk_N_sf"/>
</dbReference>
<dbReference type="EC" id="5.6.2.1" evidence="9"/>
<evidence type="ECO:0000313" key="14">
    <source>
        <dbReference type="Proteomes" id="UP001362999"/>
    </source>
</evidence>
<feature type="compositionally biased region" description="Basic and acidic residues" evidence="11">
    <location>
        <begin position="225"/>
        <end position="238"/>
    </location>
</feature>
<comment type="caution">
    <text evidence="13">The sequence shown here is derived from an EMBL/GenBank/DDBJ whole genome shotgun (WGS) entry which is preliminary data.</text>
</comment>
<organism evidence="13 14">
    <name type="scientific">Favolaschia claudopus</name>
    <dbReference type="NCBI Taxonomy" id="2862362"/>
    <lineage>
        <taxon>Eukaryota</taxon>
        <taxon>Fungi</taxon>
        <taxon>Dikarya</taxon>
        <taxon>Basidiomycota</taxon>
        <taxon>Agaricomycotina</taxon>
        <taxon>Agaricomycetes</taxon>
        <taxon>Agaricomycetidae</taxon>
        <taxon>Agaricales</taxon>
        <taxon>Marasmiineae</taxon>
        <taxon>Mycenaceae</taxon>
        <taxon>Favolaschia</taxon>
    </lineage>
</organism>
<evidence type="ECO:0000256" key="10">
    <source>
        <dbReference type="SAM" id="Coils"/>
    </source>
</evidence>
<feature type="region of interest" description="Disordered" evidence="11">
    <location>
        <begin position="1"/>
        <end position="271"/>
    </location>
</feature>
<comment type="catalytic activity">
    <reaction evidence="1 8 9">
        <text>ATP-independent breakage of single-stranded DNA, followed by passage and rejoining.</text>
        <dbReference type="EC" id="5.6.2.1"/>
    </reaction>
</comment>
<evidence type="ECO:0000256" key="5">
    <source>
        <dbReference type="ARBA" id="ARBA00023125"/>
    </source>
</evidence>
<dbReference type="PROSITE" id="PS52038">
    <property type="entry name" value="TOPO_IB_2"/>
    <property type="match status" value="1"/>
</dbReference>
<dbReference type="InterPro" id="IPR011010">
    <property type="entry name" value="DNA_brk_join_enz"/>
</dbReference>
<dbReference type="InterPro" id="IPR013034">
    <property type="entry name" value="DNA_topo_DNA_db_N_dom1"/>
</dbReference>
<dbReference type="PRINTS" id="PR00416">
    <property type="entry name" value="EUTPISMRASEI"/>
</dbReference>
<dbReference type="Gene3D" id="2.170.11.10">
    <property type="entry name" value="DNA Topoisomerase I, domain 2"/>
    <property type="match status" value="1"/>
</dbReference>
<reference evidence="13 14" key="1">
    <citation type="journal article" date="2024" name="J Genomics">
        <title>Draft genome sequencing and assembly of Favolaschia claudopus CIRM-BRFM 2984 isolated from oak limbs.</title>
        <authorList>
            <person name="Navarro D."/>
            <person name="Drula E."/>
            <person name="Chaduli D."/>
            <person name="Cazenave R."/>
            <person name="Ahrendt S."/>
            <person name="Wang J."/>
            <person name="Lipzen A."/>
            <person name="Daum C."/>
            <person name="Barry K."/>
            <person name="Grigoriev I.V."/>
            <person name="Favel A."/>
            <person name="Rosso M.N."/>
            <person name="Martin F."/>
        </authorList>
    </citation>
    <scope>NUCLEOTIDE SEQUENCE [LARGE SCALE GENOMIC DNA]</scope>
    <source>
        <strain evidence="13 14">CIRM-BRFM 2984</strain>
    </source>
</reference>
<dbReference type="SUPFAM" id="SSF56349">
    <property type="entry name" value="DNA breaking-rejoining enzymes"/>
    <property type="match status" value="1"/>
</dbReference>
<dbReference type="InterPro" id="IPR014727">
    <property type="entry name" value="TopoI_cat_a/b-sub_euk"/>
</dbReference>
<dbReference type="GO" id="GO:0003677">
    <property type="term" value="F:DNA binding"/>
    <property type="evidence" value="ECO:0007669"/>
    <property type="project" value="UniProtKB-UniRule"/>
</dbReference>
<dbReference type="FunFam" id="3.90.15.10:FF:000003">
    <property type="entry name" value="DNA topoisomerase I"/>
    <property type="match status" value="1"/>
</dbReference>
<dbReference type="SMART" id="SM00435">
    <property type="entry name" value="TOPEUc"/>
    <property type="match status" value="1"/>
</dbReference>
<feature type="active site" description="O-(3'-phospho-DNA)-tyrosine intermediate" evidence="8">
    <location>
        <position position="867"/>
    </location>
</feature>
<evidence type="ECO:0000256" key="11">
    <source>
        <dbReference type="SAM" id="MobiDB-lite"/>
    </source>
</evidence>
<keyword evidence="7" id="KW-0539">Nucleus</keyword>
<name>A0AAW0DZY6_9AGAR</name>
<dbReference type="InterPro" id="IPR014711">
    <property type="entry name" value="TopoI_cat_a-hlx-sub_euk"/>
</dbReference>
<comment type="subcellular location">
    <subcellularLocation>
        <location evidence="2">Nucleus</location>
    </subcellularLocation>
</comment>
<dbReference type="Pfam" id="PF02919">
    <property type="entry name" value="Topoisom_I_N"/>
    <property type="match status" value="1"/>
</dbReference>
<keyword evidence="10" id="KW-0175">Coiled coil</keyword>
<evidence type="ECO:0000313" key="13">
    <source>
        <dbReference type="EMBL" id="KAK7057153.1"/>
    </source>
</evidence>
<proteinExistence type="inferred from homology"/>
<evidence type="ECO:0000256" key="8">
    <source>
        <dbReference type="PROSITE-ProRule" id="PRU01382"/>
    </source>
</evidence>
<evidence type="ECO:0000256" key="2">
    <source>
        <dbReference type="ARBA" id="ARBA00004123"/>
    </source>
</evidence>